<dbReference type="AlphaFoldDB" id="A0A5J4R3F1"/>
<accession>A0A5J4R3F1</accession>
<organism evidence="1">
    <name type="scientific">termite gut metagenome</name>
    <dbReference type="NCBI Taxonomy" id="433724"/>
    <lineage>
        <taxon>unclassified sequences</taxon>
        <taxon>metagenomes</taxon>
        <taxon>organismal metagenomes</taxon>
    </lineage>
</organism>
<dbReference type="EMBL" id="SNRY01001983">
    <property type="protein sequence ID" value="KAA6327491.1"/>
    <property type="molecule type" value="Genomic_DNA"/>
</dbReference>
<comment type="caution">
    <text evidence="1">The sequence shown here is derived from an EMBL/GenBank/DDBJ whole genome shotgun (WGS) entry which is preliminary data.</text>
</comment>
<reference evidence="1" key="1">
    <citation type="submission" date="2019-03" db="EMBL/GenBank/DDBJ databases">
        <title>Single cell metagenomics reveals metabolic interactions within the superorganism composed of flagellate Streblomastix strix and complex community of Bacteroidetes bacteria on its surface.</title>
        <authorList>
            <person name="Treitli S.C."/>
            <person name="Kolisko M."/>
            <person name="Husnik F."/>
            <person name="Keeling P."/>
            <person name="Hampl V."/>
        </authorList>
    </citation>
    <scope>NUCLEOTIDE SEQUENCE</scope>
    <source>
        <strain evidence="1">STM</strain>
    </source>
</reference>
<sequence length="51" mass="5925">MDILKYLKEFFLHSIFCFIEKFVSLQPNLTIVCMAYNLLKGKKGIVFVAPI</sequence>
<gene>
    <name evidence="1" type="ORF">EZS27_023527</name>
</gene>
<proteinExistence type="predicted"/>
<name>A0A5J4R3F1_9ZZZZ</name>
<evidence type="ECO:0000313" key="1">
    <source>
        <dbReference type="EMBL" id="KAA6327491.1"/>
    </source>
</evidence>
<protein>
    <submittedName>
        <fullName evidence="1">Uncharacterized protein</fullName>
    </submittedName>
</protein>